<reference evidence="4 5" key="1">
    <citation type="journal article" date="2019" name="Environ. Microbiol.">
        <title>At the nexus of three kingdoms: the genome of the mycorrhizal fungus Gigaspora margarita provides insights into plant, endobacterial and fungal interactions.</title>
        <authorList>
            <person name="Venice F."/>
            <person name="Ghignone S."/>
            <person name="Salvioli di Fossalunga A."/>
            <person name="Amselem J."/>
            <person name="Novero M."/>
            <person name="Xianan X."/>
            <person name="Sedzielewska Toro K."/>
            <person name="Morin E."/>
            <person name="Lipzen A."/>
            <person name="Grigoriev I.V."/>
            <person name="Henrissat B."/>
            <person name="Martin F.M."/>
            <person name="Bonfante P."/>
        </authorList>
    </citation>
    <scope>NUCLEOTIDE SEQUENCE [LARGE SCALE GENOMIC DNA]</scope>
    <source>
        <strain evidence="4 5">BEG34</strain>
    </source>
</reference>
<dbReference type="PROSITE" id="PS50297">
    <property type="entry name" value="ANK_REP_REGION"/>
    <property type="match status" value="7"/>
</dbReference>
<dbReference type="PROSITE" id="PS50088">
    <property type="entry name" value="ANK_REPEAT"/>
    <property type="match status" value="8"/>
</dbReference>
<dbReference type="Pfam" id="PF12796">
    <property type="entry name" value="Ank_2"/>
    <property type="match status" value="3"/>
</dbReference>
<evidence type="ECO:0000256" key="3">
    <source>
        <dbReference type="PROSITE-ProRule" id="PRU00023"/>
    </source>
</evidence>
<keyword evidence="2 3" id="KW-0040">ANK repeat</keyword>
<dbReference type="PANTHER" id="PTHR24198:SF194">
    <property type="entry name" value="INVERSIN-A"/>
    <property type="match status" value="1"/>
</dbReference>
<protein>
    <submittedName>
        <fullName evidence="4">Serine/threonine-protein phosphatase 6 regulatory ankyrin repeat subunit B isoform X1</fullName>
    </submittedName>
</protein>
<name>A0A8H3X2X7_GIGMA</name>
<dbReference type="PANTHER" id="PTHR24198">
    <property type="entry name" value="ANKYRIN REPEAT AND PROTEIN KINASE DOMAIN-CONTAINING PROTEIN"/>
    <property type="match status" value="1"/>
</dbReference>
<sequence>MMLNIIFITTRQENFRKFIKKSKNEVNDVENEANVEITDENNQTALHCAAENGYKKVVETLLINNAKVDATDINGKTPLHCAAENGHITVVETLMKKNAKVDSTDSNGKTALHYAAENGHVTVVEALIENNANVNSTDNDHCTPLFYAAKNDYAKVIETLLINNAKVDATDINGKTSLHHAAENGRITVVETLMEKNAKVDSTDINGKTALHYATENGHVTVVETLIKNHANVNSTDNDHCTPLFYAAKVGHEIIIQILINNDANIEISNKSNKTALDCATENKDLKIVKLLEARTEKNIILNYTLEYFENIKFLLENGADPKYIIDKNYRTPLHWFTFEGNENMVKDLIEKNPNLVNIIDKNEETALYDAIWNGNIKIVEIFLEKGANINAKNANNWNPLDIAAISCQVEVFKLLLKNREDNIQLENFFDQLDYNQLDNYSRFEPTHETITGLVKILQKLENYNNIDFLPFYQIFLKHIEKYMQSLDNNNNEDKEAVGCLYAWAFNKICNFKFRSELYLIIDIKRYLDIIDNDIKLWHDASKQKIISEISNKYKKEFNAKVEEAYKII</sequence>
<dbReference type="OrthoDB" id="194358at2759"/>
<comment type="caution">
    <text evidence="4">The sequence shown here is derived from an EMBL/GenBank/DDBJ whole genome shotgun (WGS) entry which is preliminary data.</text>
</comment>
<keyword evidence="5" id="KW-1185">Reference proteome</keyword>
<feature type="repeat" description="ANK" evidence="3">
    <location>
        <begin position="140"/>
        <end position="172"/>
    </location>
</feature>
<feature type="repeat" description="ANK" evidence="3">
    <location>
        <begin position="239"/>
        <end position="271"/>
    </location>
</feature>
<feature type="repeat" description="ANK" evidence="3">
    <location>
        <begin position="363"/>
        <end position="395"/>
    </location>
</feature>
<dbReference type="EMBL" id="WTPW01002243">
    <property type="protein sequence ID" value="KAF0390364.1"/>
    <property type="molecule type" value="Genomic_DNA"/>
</dbReference>
<organism evidence="4 5">
    <name type="scientific">Gigaspora margarita</name>
    <dbReference type="NCBI Taxonomy" id="4874"/>
    <lineage>
        <taxon>Eukaryota</taxon>
        <taxon>Fungi</taxon>
        <taxon>Fungi incertae sedis</taxon>
        <taxon>Mucoromycota</taxon>
        <taxon>Glomeromycotina</taxon>
        <taxon>Glomeromycetes</taxon>
        <taxon>Diversisporales</taxon>
        <taxon>Gigasporaceae</taxon>
        <taxon>Gigaspora</taxon>
    </lineage>
</organism>
<feature type="repeat" description="ANK" evidence="3">
    <location>
        <begin position="41"/>
        <end position="73"/>
    </location>
</feature>
<dbReference type="Gene3D" id="1.25.40.20">
    <property type="entry name" value="Ankyrin repeat-containing domain"/>
    <property type="match status" value="5"/>
</dbReference>
<keyword evidence="1" id="KW-0677">Repeat</keyword>
<evidence type="ECO:0000256" key="2">
    <source>
        <dbReference type="ARBA" id="ARBA00023043"/>
    </source>
</evidence>
<evidence type="ECO:0000313" key="4">
    <source>
        <dbReference type="EMBL" id="KAF0390364.1"/>
    </source>
</evidence>
<gene>
    <name evidence="4" type="ORF">F8M41_010856</name>
</gene>
<feature type="repeat" description="ANK" evidence="3">
    <location>
        <begin position="173"/>
        <end position="205"/>
    </location>
</feature>
<feature type="repeat" description="ANK" evidence="3">
    <location>
        <begin position="206"/>
        <end position="238"/>
    </location>
</feature>
<evidence type="ECO:0000313" key="5">
    <source>
        <dbReference type="Proteomes" id="UP000439903"/>
    </source>
</evidence>
<dbReference type="Pfam" id="PF00023">
    <property type="entry name" value="Ank"/>
    <property type="match status" value="1"/>
</dbReference>
<dbReference type="SMART" id="SM00248">
    <property type="entry name" value="ANK"/>
    <property type="match status" value="11"/>
</dbReference>
<dbReference type="AlphaFoldDB" id="A0A8H3X2X7"/>
<feature type="repeat" description="ANK" evidence="3">
    <location>
        <begin position="107"/>
        <end position="139"/>
    </location>
</feature>
<accession>A0A8H3X2X7</accession>
<dbReference type="Proteomes" id="UP000439903">
    <property type="component" value="Unassembled WGS sequence"/>
</dbReference>
<dbReference type="InterPro" id="IPR002110">
    <property type="entry name" value="Ankyrin_rpt"/>
</dbReference>
<evidence type="ECO:0000256" key="1">
    <source>
        <dbReference type="ARBA" id="ARBA00022737"/>
    </source>
</evidence>
<dbReference type="Pfam" id="PF13637">
    <property type="entry name" value="Ank_4"/>
    <property type="match status" value="1"/>
</dbReference>
<feature type="repeat" description="ANK" evidence="3">
    <location>
        <begin position="74"/>
        <end position="106"/>
    </location>
</feature>
<dbReference type="PRINTS" id="PR01415">
    <property type="entry name" value="ANKYRIN"/>
</dbReference>
<dbReference type="InterPro" id="IPR036770">
    <property type="entry name" value="Ankyrin_rpt-contain_sf"/>
</dbReference>
<dbReference type="SUPFAM" id="SSF48403">
    <property type="entry name" value="Ankyrin repeat"/>
    <property type="match status" value="2"/>
</dbReference>
<proteinExistence type="predicted"/>